<evidence type="ECO:0000313" key="5">
    <source>
        <dbReference type="Proteomes" id="UP000198287"/>
    </source>
</evidence>
<dbReference type="InterPro" id="IPR026136">
    <property type="entry name" value="RIPOR3"/>
</dbReference>
<comment type="similarity">
    <text evidence="1">Belongs to the RIPOR family.</text>
</comment>
<dbReference type="Proteomes" id="UP000198287">
    <property type="component" value="Unassembled WGS sequence"/>
</dbReference>
<dbReference type="STRING" id="158441.A0A226E0G0"/>
<proteinExistence type="inferred from homology"/>
<name>A0A226E0G0_FOLCA</name>
<feature type="region of interest" description="Disordered" evidence="2">
    <location>
        <begin position="522"/>
        <end position="559"/>
    </location>
</feature>
<feature type="domain" description="FAM65 N-terminal" evidence="3">
    <location>
        <begin position="103"/>
        <end position="331"/>
    </location>
</feature>
<gene>
    <name evidence="4" type="ORF">Fcan01_14077</name>
</gene>
<feature type="compositionally biased region" description="Low complexity" evidence="2">
    <location>
        <begin position="336"/>
        <end position="362"/>
    </location>
</feature>
<dbReference type="EMBL" id="LNIX01000008">
    <property type="protein sequence ID" value="OXA51235.1"/>
    <property type="molecule type" value="Genomic_DNA"/>
</dbReference>
<dbReference type="Pfam" id="PF15903">
    <property type="entry name" value="PL48"/>
    <property type="match status" value="1"/>
</dbReference>
<keyword evidence="5" id="KW-1185">Reference proteome</keyword>
<feature type="compositionally biased region" description="Low complexity" evidence="2">
    <location>
        <begin position="524"/>
        <end position="558"/>
    </location>
</feature>
<feature type="region of interest" description="Disordered" evidence="2">
    <location>
        <begin position="315"/>
        <end position="381"/>
    </location>
</feature>
<protein>
    <submittedName>
        <fullName evidence="4">Protein FAM65A</fullName>
    </submittedName>
</protein>
<feature type="region of interest" description="Disordered" evidence="2">
    <location>
        <begin position="42"/>
        <end position="62"/>
    </location>
</feature>
<dbReference type="PANTHER" id="PTHR15829:SF13">
    <property type="entry name" value="FAM65 N-TERMINAL DOMAIN-CONTAINING PROTEIN"/>
    <property type="match status" value="1"/>
</dbReference>
<feature type="compositionally biased region" description="Low complexity" evidence="2">
    <location>
        <begin position="49"/>
        <end position="61"/>
    </location>
</feature>
<evidence type="ECO:0000259" key="3">
    <source>
        <dbReference type="Pfam" id="PF15903"/>
    </source>
</evidence>
<evidence type="ECO:0000256" key="1">
    <source>
        <dbReference type="ARBA" id="ARBA00005744"/>
    </source>
</evidence>
<sequence>MGSVSRSKSFNSSQSILLTRPVRYPPPPASLSRSCSRGTKYGYLGQNIGPPSSGSHSSPLGTLVKVNPNKTTATISGLQSGLKGAIKLIQDQINRNNADLVGQQNAKSLTLQLKTLEYQLSRLDSLEEEYTLQQRLREGVRSMAYAYTLSTGHHQKLALANVKAGFRECTESLGALEGQLQQFLGAFHLTMKGIQGFARLCPGDVYEIVVKHGVQKWKTRTKVNKDGGQEWDYPEAKIIPILGQDLFIKAAEVKTLGKQVLLGNKFCEICHLFSAHPQLMTVNLNPSGSLKLNLMVEWDPLAQFYHPGASCPTIGVSEAESPQRKRRMLICTPNNSSYTSSMTRTSPSSMSSSGGDSIVSSIGRHHHHPRHSSSSSPSVGEELRESLSKLAAILNDEIQGQYSELELVEVNVTALRRLAFQEWPTDSLSRSRYGPRSSSCNGGATNKKGARSSLFFSGTKSASTSSLNIESALEAFSFLDSEISSPQSEEVPPPRWVDMMSSSTPQCSLRLLPVEEESIKLIPTKKSSNGTTTTTTSDSGISSLTSTSSRSPSPGDISPYVTGSEQLDIVLHTHIQLCLKFVNNLGSFGPLKWKENNALTKLHQQGVVLSNILNLIRTGGGVEHHGSRNNNQHEAETVHHPFELERMPFIHALWNKITSTTASSNVTTADQVAYTLEGEIRKFHPNPNDAPHLAKSIVLQMLDETVVGGVSADVDMGALFQLERHRPLTLLQFISYLKPYEASFPRLVNDIAEEEFLAQQLSSPTTRPSQVEHILSSLQGHVPPTPVFLPLIILISPENANSNSQTRSAVTNYVLGMANSSRRREILENCLELLEWEEAAHRLASLSVLELIRGWEEVMEEVAYLAQTDADLRVRDAAKRFLLKGKEGGRMHEQLTLSSNGFQGLLAN</sequence>
<comment type="caution">
    <text evidence="4">The sequence shown here is derived from an EMBL/GenBank/DDBJ whole genome shotgun (WGS) entry which is preliminary data.</text>
</comment>
<dbReference type="InterPro" id="IPR031780">
    <property type="entry name" value="FAM65_N"/>
</dbReference>
<dbReference type="AlphaFoldDB" id="A0A226E0G0"/>
<dbReference type="OrthoDB" id="9999654at2759"/>
<evidence type="ECO:0000313" key="4">
    <source>
        <dbReference type="EMBL" id="OXA51235.1"/>
    </source>
</evidence>
<reference evidence="4 5" key="1">
    <citation type="submission" date="2015-12" db="EMBL/GenBank/DDBJ databases">
        <title>The genome of Folsomia candida.</title>
        <authorList>
            <person name="Faddeeva A."/>
            <person name="Derks M.F."/>
            <person name="Anvar Y."/>
            <person name="Smit S."/>
            <person name="Van Straalen N."/>
            <person name="Roelofs D."/>
        </authorList>
    </citation>
    <scope>NUCLEOTIDE SEQUENCE [LARGE SCALE GENOMIC DNA]</scope>
    <source>
        <strain evidence="4 5">VU population</strain>
        <tissue evidence="4">Whole body</tissue>
    </source>
</reference>
<evidence type="ECO:0000256" key="2">
    <source>
        <dbReference type="SAM" id="MobiDB-lite"/>
    </source>
</evidence>
<organism evidence="4 5">
    <name type="scientific">Folsomia candida</name>
    <name type="common">Springtail</name>
    <dbReference type="NCBI Taxonomy" id="158441"/>
    <lineage>
        <taxon>Eukaryota</taxon>
        <taxon>Metazoa</taxon>
        <taxon>Ecdysozoa</taxon>
        <taxon>Arthropoda</taxon>
        <taxon>Hexapoda</taxon>
        <taxon>Collembola</taxon>
        <taxon>Entomobryomorpha</taxon>
        <taxon>Isotomoidea</taxon>
        <taxon>Isotomidae</taxon>
        <taxon>Proisotominae</taxon>
        <taxon>Folsomia</taxon>
    </lineage>
</organism>
<dbReference type="OMA" id="WDPLAQF"/>
<accession>A0A226E0G0</accession>
<dbReference type="PANTHER" id="PTHR15829">
    <property type="entry name" value="PROTEIN KINASE PKN/PRK1, EFFECTOR"/>
    <property type="match status" value="1"/>
</dbReference>